<dbReference type="InterPro" id="IPR014543">
    <property type="entry name" value="UCP028291"/>
</dbReference>
<keyword evidence="2" id="KW-1185">Reference proteome</keyword>
<gene>
    <name evidence="1" type="ORF">DEM27_07410</name>
</gene>
<proteinExistence type="predicted"/>
<protein>
    <recommendedName>
        <fullName evidence="3">DUF2218 domain-containing protein</fullName>
    </recommendedName>
</protein>
<sequence length="106" mass="11284">MPMATGLIETSSALRFLQQLSKDFGQEPADGGREACAEAAMPGGGVARMNADEGGLTVTLLSDDPAVIALSKRLIEGYIANCPFREQLDHVEWVDRDDPVASFSDA</sequence>
<dbReference type="EMBL" id="QFBC01000002">
    <property type="protein sequence ID" value="PWE57448.1"/>
    <property type="molecule type" value="Genomic_DNA"/>
</dbReference>
<accession>A0A2U2DVU8</accession>
<dbReference type="Gene3D" id="3.30.310.50">
    <property type="entry name" value="Alpha-D-phosphohexomutase, C-terminal domain"/>
    <property type="match status" value="1"/>
</dbReference>
<evidence type="ECO:0000313" key="2">
    <source>
        <dbReference type="Proteomes" id="UP000245252"/>
    </source>
</evidence>
<dbReference type="Proteomes" id="UP000245252">
    <property type="component" value="Unassembled WGS sequence"/>
</dbReference>
<comment type="caution">
    <text evidence="1">The sequence shown here is derived from an EMBL/GenBank/DDBJ whole genome shotgun (WGS) entry which is preliminary data.</text>
</comment>
<evidence type="ECO:0000313" key="1">
    <source>
        <dbReference type="EMBL" id="PWE57448.1"/>
    </source>
</evidence>
<reference evidence="1 2" key="1">
    <citation type="submission" date="2018-05" db="EMBL/GenBank/DDBJ databases">
        <title>The draft genome of strain NS-104.</title>
        <authorList>
            <person name="Hang P."/>
            <person name="Jiang J."/>
        </authorList>
    </citation>
    <scope>NUCLEOTIDE SEQUENCE [LARGE SCALE GENOMIC DNA]</scope>
    <source>
        <strain evidence="1 2">NS-104</strain>
    </source>
</reference>
<name>A0A2U2DVU8_9HYPH</name>
<dbReference type="Pfam" id="PF09981">
    <property type="entry name" value="DUF2218"/>
    <property type="match status" value="1"/>
</dbReference>
<organism evidence="1 2">
    <name type="scientific">Metarhizobium album</name>
    <dbReference type="NCBI Taxonomy" id="2182425"/>
    <lineage>
        <taxon>Bacteria</taxon>
        <taxon>Pseudomonadati</taxon>
        <taxon>Pseudomonadota</taxon>
        <taxon>Alphaproteobacteria</taxon>
        <taxon>Hyphomicrobiales</taxon>
        <taxon>Rhizobiaceae</taxon>
        <taxon>Metarhizobium</taxon>
    </lineage>
</organism>
<evidence type="ECO:0008006" key="3">
    <source>
        <dbReference type="Google" id="ProtNLM"/>
    </source>
</evidence>
<dbReference type="AlphaFoldDB" id="A0A2U2DVU8"/>
<dbReference type="RefSeq" id="WP_109457553.1">
    <property type="nucleotide sequence ID" value="NZ_QFBC01000002.1"/>
</dbReference>